<dbReference type="RefSeq" id="WP_236339357.1">
    <property type="nucleotide sequence ID" value="NZ_CAKMMF010000004.1"/>
</dbReference>
<dbReference type="EMBL" id="CAKMMF010000004">
    <property type="protein sequence ID" value="CAH1197850.1"/>
    <property type="molecule type" value="Genomic_DNA"/>
</dbReference>
<comment type="similarity">
    <text evidence="2">Belongs to the FliJ family.</text>
</comment>
<evidence type="ECO:0000256" key="6">
    <source>
        <dbReference type="ARBA" id="ARBA00022500"/>
    </source>
</evidence>
<dbReference type="Gene3D" id="1.10.287.1700">
    <property type="match status" value="1"/>
</dbReference>
<dbReference type="Pfam" id="PF02050">
    <property type="entry name" value="FliJ"/>
    <property type="match status" value="1"/>
</dbReference>
<evidence type="ECO:0000256" key="7">
    <source>
        <dbReference type="ARBA" id="ARBA00022795"/>
    </source>
</evidence>
<evidence type="ECO:0000256" key="8">
    <source>
        <dbReference type="ARBA" id="ARBA00022927"/>
    </source>
</evidence>
<reference evidence="11" key="1">
    <citation type="submission" date="2022-01" db="EMBL/GenBank/DDBJ databases">
        <authorList>
            <person name="Criscuolo A."/>
        </authorList>
    </citation>
    <scope>NUCLEOTIDE SEQUENCE</scope>
    <source>
        <strain evidence="11">CIP111893</strain>
    </source>
</reference>
<sequence>MARFRYAYQKVVDLKSSEKTQAEWLLSAALGILHSEESTLQKLYEERAEWCQRLQDASQTAVPLSEILVMQQYVDHLDVCIMRKLTDIKKAQREVDERRAFLSDKMKDEKVWLKSKERALDRFRAVVQLKEQNELDELATVRFIVPAP</sequence>
<keyword evidence="7" id="KW-1005">Bacterial flagellum biogenesis</keyword>
<evidence type="ECO:0000256" key="9">
    <source>
        <dbReference type="ARBA" id="ARBA00023136"/>
    </source>
</evidence>
<comment type="caution">
    <text evidence="11">The sequence shown here is derived from an EMBL/GenBank/DDBJ whole genome shotgun (WGS) entry which is preliminary data.</text>
</comment>
<name>A0ABM9BZ50_9BACL</name>
<evidence type="ECO:0000256" key="5">
    <source>
        <dbReference type="ARBA" id="ARBA00022475"/>
    </source>
</evidence>
<evidence type="ECO:0000313" key="12">
    <source>
        <dbReference type="Proteomes" id="UP000838686"/>
    </source>
</evidence>
<keyword evidence="10" id="KW-1006">Bacterial flagellum protein export</keyword>
<accession>A0ABM9BZ50</accession>
<evidence type="ECO:0000256" key="1">
    <source>
        <dbReference type="ARBA" id="ARBA00004413"/>
    </source>
</evidence>
<keyword evidence="9" id="KW-0472">Membrane</keyword>
<dbReference type="InterPro" id="IPR012823">
    <property type="entry name" value="Flagell_FliJ"/>
</dbReference>
<gene>
    <name evidence="11" type="ORF">PAECIP111893_01010</name>
</gene>
<keyword evidence="12" id="KW-1185">Reference proteome</keyword>
<dbReference type="Proteomes" id="UP000838686">
    <property type="component" value="Unassembled WGS sequence"/>
</dbReference>
<organism evidence="11 12">
    <name type="scientific">Paenibacillus plantiphilus</name>
    <dbReference type="NCBI Taxonomy" id="2905650"/>
    <lineage>
        <taxon>Bacteria</taxon>
        <taxon>Bacillati</taxon>
        <taxon>Bacillota</taxon>
        <taxon>Bacilli</taxon>
        <taxon>Bacillales</taxon>
        <taxon>Paenibacillaceae</taxon>
        <taxon>Paenibacillus</taxon>
    </lineage>
</organism>
<protein>
    <recommendedName>
        <fullName evidence="3">Flagellar FliJ protein</fullName>
    </recommendedName>
</protein>
<comment type="subcellular location">
    <subcellularLocation>
        <location evidence="1">Cell membrane</location>
        <topology evidence="1">Peripheral membrane protein</topology>
        <orientation evidence="1">Cytoplasmic side</orientation>
    </subcellularLocation>
</comment>
<keyword evidence="6" id="KW-0145">Chemotaxis</keyword>
<dbReference type="InterPro" id="IPR053716">
    <property type="entry name" value="Flag_assembly_chemotaxis_eff"/>
</dbReference>
<evidence type="ECO:0000256" key="3">
    <source>
        <dbReference type="ARBA" id="ARBA00020392"/>
    </source>
</evidence>
<evidence type="ECO:0000256" key="4">
    <source>
        <dbReference type="ARBA" id="ARBA00022448"/>
    </source>
</evidence>
<keyword evidence="5" id="KW-1003">Cell membrane</keyword>
<evidence type="ECO:0000256" key="2">
    <source>
        <dbReference type="ARBA" id="ARBA00010004"/>
    </source>
</evidence>
<evidence type="ECO:0000313" key="11">
    <source>
        <dbReference type="EMBL" id="CAH1197850.1"/>
    </source>
</evidence>
<dbReference type="NCBIfam" id="TIGR02473">
    <property type="entry name" value="flagell_FliJ"/>
    <property type="match status" value="1"/>
</dbReference>
<proteinExistence type="inferred from homology"/>
<keyword evidence="4" id="KW-0813">Transport</keyword>
<keyword evidence="8" id="KW-0653">Protein transport</keyword>
<evidence type="ECO:0000256" key="10">
    <source>
        <dbReference type="ARBA" id="ARBA00023225"/>
    </source>
</evidence>